<evidence type="ECO:0000313" key="4">
    <source>
        <dbReference type="Proteomes" id="UP001175000"/>
    </source>
</evidence>
<organism evidence="3 4">
    <name type="scientific">Immersiella caudata</name>
    <dbReference type="NCBI Taxonomy" id="314043"/>
    <lineage>
        <taxon>Eukaryota</taxon>
        <taxon>Fungi</taxon>
        <taxon>Dikarya</taxon>
        <taxon>Ascomycota</taxon>
        <taxon>Pezizomycotina</taxon>
        <taxon>Sordariomycetes</taxon>
        <taxon>Sordariomycetidae</taxon>
        <taxon>Sordariales</taxon>
        <taxon>Lasiosphaeriaceae</taxon>
        <taxon>Immersiella</taxon>
    </lineage>
</organism>
<comment type="caution">
    <text evidence="3">The sequence shown here is derived from an EMBL/GenBank/DDBJ whole genome shotgun (WGS) entry which is preliminary data.</text>
</comment>
<accession>A0AA39WVR9</accession>
<sequence length="327" mass="37044">MSSAFVKLFNSSKLGFALDNAASKGRRDTHDQSRMRHLMKQAYCPGNRLSIWEPVLGTWIDPSCAVAAHLFPWQSADFMEPIFGTGARDELFSSANGIFLHHLIEKAFGRGFLVLVPDAKVEAQNPLAPWEDGEQRHKALREWEMTHPREYRIAVLDATPHCMKEPVFDKEMYGLESDTLAGLHGRRLAFLNDARPRARYVWWGFLSAITQLTWKGSMANTDSLIQKEVIKGTRYWGTHGKYVKKNMLLGFIQELGHDVSSIDESIMDHAIEEEQGPANREPDPSGLAIVADQVVRRAQQHDGFDYEAELEDEDESEDDGGWGVREE</sequence>
<reference evidence="3" key="1">
    <citation type="submission" date="2023-06" db="EMBL/GenBank/DDBJ databases">
        <title>Genome-scale phylogeny and comparative genomics of the fungal order Sordariales.</title>
        <authorList>
            <consortium name="Lawrence Berkeley National Laboratory"/>
            <person name="Hensen N."/>
            <person name="Bonometti L."/>
            <person name="Westerberg I."/>
            <person name="Brannstrom I.O."/>
            <person name="Guillou S."/>
            <person name="Cros-Aarteil S."/>
            <person name="Calhoun S."/>
            <person name="Haridas S."/>
            <person name="Kuo A."/>
            <person name="Mondo S."/>
            <person name="Pangilinan J."/>
            <person name="Riley R."/>
            <person name="Labutti K."/>
            <person name="Andreopoulos B."/>
            <person name="Lipzen A."/>
            <person name="Chen C."/>
            <person name="Yanf M."/>
            <person name="Daum C."/>
            <person name="Ng V."/>
            <person name="Clum A."/>
            <person name="Steindorff A."/>
            <person name="Ohm R."/>
            <person name="Martin F."/>
            <person name="Silar P."/>
            <person name="Natvig D."/>
            <person name="Lalanne C."/>
            <person name="Gautier V."/>
            <person name="Ament-Velasquez S.L."/>
            <person name="Kruys A."/>
            <person name="Hutchinson M.I."/>
            <person name="Powell A.J."/>
            <person name="Barry K."/>
            <person name="Miller A.N."/>
            <person name="Grigoriev I.V."/>
            <person name="Debuchy R."/>
            <person name="Gladieux P."/>
            <person name="Thoren M.H."/>
            <person name="Johannesson H."/>
        </authorList>
    </citation>
    <scope>NUCLEOTIDE SEQUENCE</scope>
    <source>
        <strain evidence="3">CBS 606.72</strain>
    </source>
</reference>
<dbReference type="Pfam" id="PF13391">
    <property type="entry name" value="HNH_2"/>
    <property type="match status" value="1"/>
</dbReference>
<evidence type="ECO:0000313" key="3">
    <source>
        <dbReference type="EMBL" id="KAK0622529.1"/>
    </source>
</evidence>
<feature type="domain" description="HNH nuclease" evidence="2">
    <location>
        <begin position="65"/>
        <end position="115"/>
    </location>
</feature>
<feature type="region of interest" description="Disordered" evidence="1">
    <location>
        <begin position="301"/>
        <end position="327"/>
    </location>
</feature>
<evidence type="ECO:0000259" key="2">
    <source>
        <dbReference type="Pfam" id="PF13391"/>
    </source>
</evidence>
<dbReference type="EMBL" id="JAULSU010000003">
    <property type="protein sequence ID" value="KAK0622529.1"/>
    <property type="molecule type" value="Genomic_DNA"/>
</dbReference>
<protein>
    <recommendedName>
        <fullName evidence="2">HNH nuclease domain-containing protein</fullName>
    </recommendedName>
</protein>
<feature type="compositionally biased region" description="Acidic residues" evidence="1">
    <location>
        <begin position="305"/>
        <end position="320"/>
    </location>
</feature>
<evidence type="ECO:0000256" key="1">
    <source>
        <dbReference type="SAM" id="MobiDB-lite"/>
    </source>
</evidence>
<keyword evidence="4" id="KW-1185">Reference proteome</keyword>
<name>A0AA39WVR9_9PEZI</name>
<dbReference type="InterPro" id="IPR003615">
    <property type="entry name" value="HNH_nuc"/>
</dbReference>
<dbReference type="Proteomes" id="UP001175000">
    <property type="component" value="Unassembled WGS sequence"/>
</dbReference>
<dbReference type="AlphaFoldDB" id="A0AA39WVR9"/>
<proteinExistence type="predicted"/>
<gene>
    <name evidence="3" type="ORF">B0T14DRAFT_580796</name>
</gene>